<reference evidence="2" key="1">
    <citation type="submission" date="2021-11" db="EMBL/GenBank/DDBJ databases">
        <authorList>
            <consortium name="Genoscope - CEA"/>
            <person name="William W."/>
        </authorList>
    </citation>
    <scope>NUCLEOTIDE SEQUENCE</scope>
</reference>
<feature type="region of interest" description="Disordered" evidence="1">
    <location>
        <begin position="235"/>
        <end position="262"/>
    </location>
</feature>
<dbReference type="EMBL" id="CAKKNE010000004">
    <property type="protein sequence ID" value="CAH0374242.1"/>
    <property type="molecule type" value="Genomic_DNA"/>
</dbReference>
<organism evidence="2 3">
    <name type="scientific">Pelagomonas calceolata</name>
    <dbReference type="NCBI Taxonomy" id="35677"/>
    <lineage>
        <taxon>Eukaryota</taxon>
        <taxon>Sar</taxon>
        <taxon>Stramenopiles</taxon>
        <taxon>Ochrophyta</taxon>
        <taxon>Pelagophyceae</taxon>
        <taxon>Pelagomonadales</taxon>
        <taxon>Pelagomonadaceae</taxon>
        <taxon>Pelagomonas</taxon>
    </lineage>
</organism>
<sequence>MPTAAFKGRPQLRASSVCVQNEYIRAQQAHTQMALMRIRRRKPHADRQYSFDHRTPDEQIHLWTKRKKREMLEDKLRIRDEENARTFHNIQHDPPKFLTGGTCRTDMPTSTWGNGIDMPGPTPKEYREHKVNKVKELDSEKWAQVKMCKRMVKQSKPWKGLARKELAKHAEKYEYTKRSMALTAPSARLSIMSLPSGESKRLEHSRKSKHALLEKAMGRTTRASRVAELGRFPFDRGLRTQGRPRSARHIDECPLSPPPGSPTGPVMTICHTDTGLDASVAPAALCRVPKPVALPVAAHNMTTAIDWTPVDPVPPYDRGRAKFADASEQELSTASFISMRTENAEAAPVGWAYPSAPTVAGSYRRLDLKPAPDRSVGGLHRTLKRDVRRDPIISVTVTHPTKGDTLVTKAVPRPVYAYPTISGNVDF</sequence>
<accession>A0A8J2WZ34</accession>
<protein>
    <submittedName>
        <fullName evidence="2">Uncharacterized protein</fullName>
    </submittedName>
</protein>
<proteinExistence type="predicted"/>
<dbReference type="Proteomes" id="UP000789595">
    <property type="component" value="Unassembled WGS sequence"/>
</dbReference>
<name>A0A8J2WZ34_9STRA</name>
<evidence type="ECO:0000313" key="2">
    <source>
        <dbReference type="EMBL" id="CAH0374242.1"/>
    </source>
</evidence>
<gene>
    <name evidence="2" type="ORF">PECAL_4P15140</name>
</gene>
<evidence type="ECO:0000256" key="1">
    <source>
        <dbReference type="SAM" id="MobiDB-lite"/>
    </source>
</evidence>
<evidence type="ECO:0000313" key="3">
    <source>
        <dbReference type="Proteomes" id="UP000789595"/>
    </source>
</evidence>
<dbReference type="AlphaFoldDB" id="A0A8J2WZ34"/>
<comment type="caution">
    <text evidence="2">The sequence shown here is derived from an EMBL/GenBank/DDBJ whole genome shotgun (WGS) entry which is preliminary data.</text>
</comment>
<keyword evidence="3" id="KW-1185">Reference proteome</keyword>